<comment type="caution">
    <text evidence="1">The sequence shown here is derived from an EMBL/GenBank/DDBJ whole genome shotgun (WGS) entry which is preliminary data.</text>
</comment>
<keyword evidence="2" id="KW-1185">Reference proteome</keyword>
<gene>
    <name evidence="1" type="ORF">C900_03358</name>
</gene>
<evidence type="ECO:0000313" key="2">
    <source>
        <dbReference type="Proteomes" id="UP000011135"/>
    </source>
</evidence>
<dbReference type="AlphaFoldDB" id="L8JPK9"/>
<protein>
    <submittedName>
        <fullName evidence="1">Uncharacterized protein</fullName>
    </submittedName>
</protein>
<accession>L8JPK9</accession>
<name>L8JPK9_9BACT</name>
<dbReference type="Proteomes" id="UP000011135">
    <property type="component" value="Unassembled WGS sequence"/>
</dbReference>
<reference evidence="1 2" key="1">
    <citation type="submission" date="2012-12" db="EMBL/GenBank/DDBJ databases">
        <title>Genome assembly of Fulvivirga imtechensis AK7.</title>
        <authorList>
            <person name="Nupur N."/>
            <person name="Khatri I."/>
            <person name="Kumar R."/>
            <person name="Subramanian S."/>
            <person name="Pinnaka A."/>
        </authorList>
    </citation>
    <scope>NUCLEOTIDE SEQUENCE [LARGE SCALE GENOMIC DNA]</scope>
    <source>
        <strain evidence="1 2">AK7</strain>
    </source>
</reference>
<organism evidence="1 2">
    <name type="scientific">Fulvivirga imtechensis AK7</name>
    <dbReference type="NCBI Taxonomy" id="1237149"/>
    <lineage>
        <taxon>Bacteria</taxon>
        <taxon>Pseudomonadati</taxon>
        <taxon>Bacteroidota</taxon>
        <taxon>Cytophagia</taxon>
        <taxon>Cytophagales</taxon>
        <taxon>Fulvivirgaceae</taxon>
        <taxon>Fulvivirga</taxon>
    </lineage>
</organism>
<sequence length="42" mass="4925">MQVMVLLQHIIEKILKRFTLFYMQIGTNGLAVTHAMKQNNHL</sequence>
<dbReference type="EMBL" id="AMZN01000049">
    <property type="protein sequence ID" value="ELR70750.1"/>
    <property type="molecule type" value="Genomic_DNA"/>
</dbReference>
<evidence type="ECO:0000313" key="1">
    <source>
        <dbReference type="EMBL" id="ELR70750.1"/>
    </source>
</evidence>
<proteinExistence type="predicted"/>